<evidence type="ECO:0000259" key="11">
    <source>
        <dbReference type="Pfam" id="PF08124"/>
    </source>
</evidence>
<feature type="active site" evidence="7">
    <location>
        <position position="259"/>
    </location>
</feature>
<keyword evidence="4 8" id="KW-0732">Signal</keyword>
<protein>
    <submittedName>
        <fullName evidence="12">Polysaccharide lyase 8 family protein</fullName>
    </submittedName>
</protein>
<dbReference type="Proteomes" id="UP000784286">
    <property type="component" value="Unassembled WGS sequence"/>
</dbReference>
<dbReference type="Gene3D" id="2.60.220.10">
    <property type="entry name" value="Polysaccharide lyase family 8-like, C-terminal"/>
    <property type="match status" value="1"/>
</dbReference>
<dbReference type="EMBL" id="JAHLFJ010000086">
    <property type="protein sequence ID" value="MBU3856864.1"/>
    <property type="molecule type" value="Genomic_DNA"/>
</dbReference>
<dbReference type="InterPro" id="IPR011013">
    <property type="entry name" value="Gal_mutarotase_sf_dom"/>
</dbReference>
<keyword evidence="5" id="KW-0106">Calcium</keyword>
<feature type="active site" evidence="7">
    <location>
        <position position="322"/>
    </location>
</feature>
<dbReference type="CDD" id="cd01083">
    <property type="entry name" value="GAG_Lyase"/>
    <property type="match status" value="1"/>
</dbReference>
<accession>A0A948TP44</accession>
<dbReference type="PANTHER" id="PTHR38481">
    <property type="entry name" value="HYALURONATE LYASE"/>
    <property type="match status" value="1"/>
</dbReference>
<dbReference type="InterPro" id="IPR003159">
    <property type="entry name" value="Lyase_8_central_dom"/>
</dbReference>
<keyword evidence="6 12" id="KW-0456">Lyase</keyword>
<dbReference type="InterPro" id="IPR038970">
    <property type="entry name" value="Lyase_8"/>
</dbReference>
<dbReference type="SUPFAM" id="SSF74650">
    <property type="entry name" value="Galactose mutarotase-like"/>
    <property type="match status" value="1"/>
</dbReference>
<dbReference type="Pfam" id="PF02884">
    <property type="entry name" value="Lyase_8_C"/>
    <property type="match status" value="1"/>
</dbReference>
<evidence type="ECO:0000256" key="1">
    <source>
        <dbReference type="ARBA" id="ARBA00001913"/>
    </source>
</evidence>
<dbReference type="GO" id="GO:0030246">
    <property type="term" value="F:carbohydrate binding"/>
    <property type="evidence" value="ECO:0007669"/>
    <property type="project" value="InterPro"/>
</dbReference>
<dbReference type="GO" id="GO:0005975">
    <property type="term" value="P:carbohydrate metabolic process"/>
    <property type="evidence" value="ECO:0007669"/>
    <property type="project" value="InterPro"/>
</dbReference>
<feature type="domain" description="Polysaccharide lyase family 8 C-terminal" evidence="10">
    <location>
        <begin position="638"/>
        <end position="706"/>
    </location>
</feature>
<evidence type="ECO:0000256" key="3">
    <source>
        <dbReference type="ARBA" id="ARBA00011245"/>
    </source>
</evidence>
<dbReference type="AlphaFoldDB" id="A0A948TP44"/>
<feature type="chain" id="PRO_5036922734" evidence="8">
    <location>
        <begin position="24"/>
        <end position="741"/>
    </location>
</feature>
<dbReference type="InterPro" id="IPR014718">
    <property type="entry name" value="GH-type_carb-bd"/>
</dbReference>
<organism evidence="12 13">
    <name type="scientific">Candidatus Phocaeicola excrementipullorum</name>
    <dbReference type="NCBI Taxonomy" id="2838731"/>
    <lineage>
        <taxon>Bacteria</taxon>
        <taxon>Pseudomonadati</taxon>
        <taxon>Bacteroidota</taxon>
        <taxon>Bacteroidia</taxon>
        <taxon>Bacteroidales</taxon>
        <taxon>Bacteroidaceae</taxon>
        <taxon>Phocaeicola</taxon>
    </lineage>
</organism>
<evidence type="ECO:0000256" key="8">
    <source>
        <dbReference type="SAM" id="SignalP"/>
    </source>
</evidence>
<evidence type="ECO:0000313" key="13">
    <source>
        <dbReference type="Proteomes" id="UP000784286"/>
    </source>
</evidence>
<dbReference type="Pfam" id="PF08124">
    <property type="entry name" value="Lyase_8_N"/>
    <property type="match status" value="1"/>
</dbReference>
<evidence type="ECO:0000256" key="4">
    <source>
        <dbReference type="ARBA" id="ARBA00022729"/>
    </source>
</evidence>
<evidence type="ECO:0000256" key="5">
    <source>
        <dbReference type="ARBA" id="ARBA00022837"/>
    </source>
</evidence>
<feature type="domain" description="Polysaccharide lyase 8 N-terminal alpha-helical" evidence="11">
    <location>
        <begin position="66"/>
        <end position="350"/>
    </location>
</feature>
<sequence length="741" mass="81901">MMRLRYLCILCGSAFLLGGLSQMLVSCSDEDPITQETPLPDEGEEPETPDPAFVEMCQKMMGRVKDENLPSTPTGADANAQKWMGQITENGSFSDIDYSSTAYTPEWVPLQHVSRLKPMVQAYVTEGSSLYGNEDLYNAIVNGLTYWNVVRPASDNWYHNQISVPQDVCVLLILMRYGATALPEDLESDLLEWFVEDGGNPSEQTGANKSDVALHWFYRGCLQSDKETVDYAVFHTFRPLDQVNPGEEGVQYDYSYFQHGAQLYIGGYAPVMLSGVTRLATYTVGTDYRPTANQLRTLHSFVCDTYLPSIRGHVQFFNVVGRSVSRANALNCTTFTRTLEKLKQIDPEHAADYEQGIALLNGSADYTSQSGRLVYHYIGDYLAYQGPDYSVGLRLSSNRTSRCENGNLENLKGYFMSDGSLSLGVEGDEYYNIFPVWNWTRVPGVTCPQVSEIPLAAEWGVRGEADFCGGLSDGKTGLAGFRSIYKNDGLDMSARKGYFFLDGRIVCLGSDIQAAMSDPINTAVEQCLAEGDAVYSVGGAETMVASDVTDQPVDYIWHRNVGYFFPVEQKVNITKGSRSGSWFDINESQSKNAVSEDVCTIWINHENPTAEAPATYAYILVPGIGKSAMQTYNCNVDIISNTADVQAVSDSRDGTVEAIFYKKGEISLDGLLITVDNPCALMIKKSGETAFDVSVSDPARNLSTLTVTVEKNRKSQSYTFTSLNEERAYRGRTHTAQIVLD</sequence>
<gene>
    <name evidence="12" type="ORF">H9928_10005</name>
</gene>
<feature type="active site" evidence="7">
    <location>
        <position position="268"/>
    </location>
</feature>
<dbReference type="InterPro" id="IPR011071">
    <property type="entry name" value="Lyase_8-like_C"/>
</dbReference>
<dbReference type="SUPFAM" id="SSF48230">
    <property type="entry name" value="Chondroitin AC/alginate lyase"/>
    <property type="match status" value="1"/>
</dbReference>
<dbReference type="InterPro" id="IPR012970">
    <property type="entry name" value="Lyase_8_alpha_N"/>
</dbReference>
<dbReference type="Gene3D" id="2.70.98.10">
    <property type="match status" value="1"/>
</dbReference>
<evidence type="ECO:0000256" key="7">
    <source>
        <dbReference type="PIRSR" id="PIRSR638970-1"/>
    </source>
</evidence>
<reference evidence="12" key="2">
    <citation type="submission" date="2021-04" db="EMBL/GenBank/DDBJ databases">
        <authorList>
            <person name="Gilroy R."/>
        </authorList>
    </citation>
    <scope>NUCLEOTIDE SEQUENCE</scope>
    <source>
        <strain evidence="12">8470</strain>
    </source>
</reference>
<comment type="caution">
    <text evidence="12">The sequence shown here is derived from an EMBL/GenBank/DDBJ whole genome shotgun (WGS) entry which is preliminary data.</text>
</comment>
<evidence type="ECO:0000256" key="2">
    <source>
        <dbReference type="ARBA" id="ARBA00006699"/>
    </source>
</evidence>
<dbReference type="GO" id="GO:0005576">
    <property type="term" value="C:extracellular region"/>
    <property type="evidence" value="ECO:0007669"/>
    <property type="project" value="InterPro"/>
</dbReference>
<dbReference type="PANTHER" id="PTHR38481:SF1">
    <property type="entry name" value="HYALURONATE LYASE"/>
    <property type="match status" value="1"/>
</dbReference>
<comment type="subunit">
    <text evidence="3">Monomer.</text>
</comment>
<comment type="cofactor">
    <cofactor evidence="1">
        <name>Ca(2+)</name>
        <dbReference type="ChEBI" id="CHEBI:29108"/>
    </cofactor>
</comment>
<feature type="domain" description="Polysaccharide lyase family 8 central" evidence="9">
    <location>
        <begin position="377"/>
        <end position="624"/>
    </location>
</feature>
<name>A0A948TP44_9BACT</name>
<evidence type="ECO:0000256" key="6">
    <source>
        <dbReference type="ARBA" id="ARBA00023239"/>
    </source>
</evidence>
<evidence type="ECO:0000313" key="12">
    <source>
        <dbReference type="EMBL" id="MBU3856864.1"/>
    </source>
</evidence>
<dbReference type="SUPFAM" id="SSF49863">
    <property type="entry name" value="Hyaluronate lyase-like, C-terminal domain"/>
    <property type="match status" value="1"/>
</dbReference>
<evidence type="ECO:0000259" key="10">
    <source>
        <dbReference type="Pfam" id="PF02884"/>
    </source>
</evidence>
<dbReference type="InterPro" id="IPR008929">
    <property type="entry name" value="Chondroitin_lyas"/>
</dbReference>
<proteinExistence type="inferred from homology"/>
<dbReference type="GO" id="GO:0016837">
    <property type="term" value="F:carbon-oxygen lyase activity, acting on polysaccharides"/>
    <property type="evidence" value="ECO:0007669"/>
    <property type="project" value="UniProtKB-ARBA"/>
</dbReference>
<dbReference type="Gene3D" id="1.50.10.100">
    <property type="entry name" value="Chondroitin AC/alginate lyase"/>
    <property type="match status" value="1"/>
</dbReference>
<dbReference type="InterPro" id="IPR004103">
    <property type="entry name" value="Lyase_8_C"/>
</dbReference>
<dbReference type="PROSITE" id="PS51257">
    <property type="entry name" value="PROKAR_LIPOPROTEIN"/>
    <property type="match status" value="1"/>
</dbReference>
<dbReference type="Pfam" id="PF02278">
    <property type="entry name" value="Lyase_8"/>
    <property type="match status" value="1"/>
</dbReference>
<evidence type="ECO:0000259" key="9">
    <source>
        <dbReference type="Pfam" id="PF02278"/>
    </source>
</evidence>
<comment type="similarity">
    <text evidence="2">Belongs to the polysaccharide lyase 8 family.</text>
</comment>
<feature type="signal peptide" evidence="8">
    <location>
        <begin position="1"/>
        <end position="23"/>
    </location>
</feature>
<reference evidence="12" key="1">
    <citation type="journal article" date="2021" name="PeerJ">
        <title>Extensive microbial diversity within the chicken gut microbiome revealed by metagenomics and culture.</title>
        <authorList>
            <person name="Gilroy R."/>
            <person name="Ravi A."/>
            <person name="Getino M."/>
            <person name="Pursley I."/>
            <person name="Horton D.L."/>
            <person name="Alikhan N.F."/>
            <person name="Baker D."/>
            <person name="Gharbi K."/>
            <person name="Hall N."/>
            <person name="Watson M."/>
            <person name="Adriaenssens E.M."/>
            <person name="Foster-Nyarko E."/>
            <person name="Jarju S."/>
            <person name="Secka A."/>
            <person name="Antonio M."/>
            <person name="Oren A."/>
            <person name="Chaudhuri R.R."/>
            <person name="La Ragione R."/>
            <person name="Hildebrand F."/>
            <person name="Pallen M.J."/>
        </authorList>
    </citation>
    <scope>NUCLEOTIDE SEQUENCE</scope>
    <source>
        <strain evidence="12">8470</strain>
    </source>
</reference>